<feature type="compositionally biased region" description="Low complexity" evidence="1">
    <location>
        <begin position="77"/>
        <end position="90"/>
    </location>
</feature>
<accession>A0A432ZTP0</accession>
<comment type="caution">
    <text evidence="3">The sequence shown here is derived from an EMBL/GenBank/DDBJ whole genome shotgun (WGS) entry which is preliminary data.</text>
</comment>
<dbReference type="EMBL" id="PIQH01000001">
    <property type="protein sequence ID" value="RUO81211.1"/>
    <property type="molecule type" value="Genomic_DNA"/>
</dbReference>
<evidence type="ECO:0000313" key="4">
    <source>
        <dbReference type="Proteomes" id="UP000287996"/>
    </source>
</evidence>
<reference evidence="3 4" key="1">
    <citation type="journal article" date="2011" name="Front. Microbiol.">
        <title>Genomic signatures of strain selection and enhancement in Bacillus atrophaeus var. globigii, a historical biowarfare simulant.</title>
        <authorList>
            <person name="Gibbons H.S."/>
            <person name="Broomall S.M."/>
            <person name="McNew L.A."/>
            <person name="Daligault H."/>
            <person name="Chapman C."/>
            <person name="Bruce D."/>
            <person name="Karavis M."/>
            <person name="Krepps M."/>
            <person name="McGregor P.A."/>
            <person name="Hong C."/>
            <person name="Park K.H."/>
            <person name="Akmal A."/>
            <person name="Feldman A."/>
            <person name="Lin J.S."/>
            <person name="Chang W.E."/>
            <person name="Higgs B.W."/>
            <person name="Demirev P."/>
            <person name="Lindquist J."/>
            <person name="Liem A."/>
            <person name="Fochler E."/>
            <person name="Read T.D."/>
            <person name="Tapia R."/>
            <person name="Johnson S."/>
            <person name="Bishop-Lilly K.A."/>
            <person name="Detter C."/>
            <person name="Han C."/>
            <person name="Sozhamannan S."/>
            <person name="Rosenzweig C.N."/>
            <person name="Skowronski E.W."/>
        </authorList>
    </citation>
    <scope>NUCLEOTIDE SEQUENCE [LARGE SCALE GENOMIC DNA]</scope>
    <source>
        <strain evidence="3 4">CC-PW-9</strain>
    </source>
</reference>
<dbReference type="OrthoDB" id="6238898at2"/>
<keyword evidence="4" id="KW-1185">Reference proteome</keyword>
<sequence length="107" mass="12521">MQRGPRKQFYIHQQGNGSLLARILSILILLVFVGLAITFGFVFLIIGAIVMIPVLWRQRQTIKQVWRMRKAAQDAQQYAQQQRQQQQQDANSRVFDGEYEEVNKDDK</sequence>
<protein>
    <recommendedName>
        <fullName evidence="5">DUF2371 domain-containing protein</fullName>
    </recommendedName>
</protein>
<evidence type="ECO:0008006" key="5">
    <source>
        <dbReference type="Google" id="ProtNLM"/>
    </source>
</evidence>
<dbReference type="Proteomes" id="UP000287996">
    <property type="component" value="Unassembled WGS sequence"/>
</dbReference>
<dbReference type="RefSeq" id="WP_126840558.1">
    <property type="nucleotide sequence ID" value="NZ_PIQH01000001.1"/>
</dbReference>
<keyword evidence="2" id="KW-0812">Transmembrane</keyword>
<organism evidence="3 4">
    <name type="scientific">Idiomarina tyrosinivorans</name>
    <dbReference type="NCBI Taxonomy" id="1445662"/>
    <lineage>
        <taxon>Bacteria</taxon>
        <taxon>Pseudomonadati</taxon>
        <taxon>Pseudomonadota</taxon>
        <taxon>Gammaproteobacteria</taxon>
        <taxon>Alteromonadales</taxon>
        <taxon>Idiomarinaceae</taxon>
        <taxon>Idiomarina</taxon>
    </lineage>
</organism>
<proteinExistence type="predicted"/>
<evidence type="ECO:0000256" key="2">
    <source>
        <dbReference type="SAM" id="Phobius"/>
    </source>
</evidence>
<evidence type="ECO:0000313" key="3">
    <source>
        <dbReference type="EMBL" id="RUO81211.1"/>
    </source>
</evidence>
<gene>
    <name evidence="3" type="ORF">CWI84_00120</name>
</gene>
<feature type="transmembrane region" description="Helical" evidence="2">
    <location>
        <begin position="23"/>
        <end position="56"/>
    </location>
</feature>
<keyword evidence="2" id="KW-0472">Membrane</keyword>
<feature type="region of interest" description="Disordered" evidence="1">
    <location>
        <begin position="77"/>
        <end position="107"/>
    </location>
</feature>
<evidence type="ECO:0000256" key="1">
    <source>
        <dbReference type="SAM" id="MobiDB-lite"/>
    </source>
</evidence>
<name>A0A432ZTP0_9GAMM</name>
<dbReference type="AlphaFoldDB" id="A0A432ZTP0"/>
<keyword evidence="2" id="KW-1133">Transmembrane helix</keyword>